<dbReference type="AlphaFoldDB" id="A0A077ZLW2"/>
<reference evidence="1" key="2">
    <citation type="submission" date="2014-03" db="EMBL/GenBank/DDBJ databases">
        <title>The whipworm genome and dual-species transcriptomics of an intimate host-pathogen interaction.</title>
        <authorList>
            <person name="Foth B.J."/>
            <person name="Tsai I.J."/>
            <person name="Reid A.J."/>
            <person name="Bancroft A.J."/>
            <person name="Nichol S."/>
            <person name="Tracey A."/>
            <person name="Holroyd N."/>
            <person name="Cotton J.A."/>
            <person name="Stanley E.J."/>
            <person name="Zarowiecki M."/>
            <person name="Liu J.Z."/>
            <person name="Huckvale T."/>
            <person name="Cooper P.J."/>
            <person name="Grencis R.K."/>
            <person name="Berriman M."/>
        </authorList>
    </citation>
    <scope>NUCLEOTIDE SEQUENCE [LARGE SCALE GENOMIC DNA]</scope>
</reference>
<evidence type="ECO:0008006" key="3">
    <source>
        <dbReference type="Google" id="ProtNLM"/>
    </source>
</evidence>
<protein>
    <recommendedName>
        <fullName evidence="3">Integrase zinc-binding domain-containing protein</fullName>
    </recommendedName>
</protein>
<dbReference type="Proteomes" id="UP000030665">
    <property type="component" value="Unassembled WGS sequence"/>
</dbReference>
<dbReference type="PANTHER" id="PTHR47331">
    <property type="entry name" value="PHD-TYPE DOMAIN-CONTAINING PROTEIN"/>
    <property type="match status" value="1"/>
</dbReference>
<gene>
    <name evidence="1" type="ORF">TTRE_0000907001</name>
</gene>
<reference evidence="1" key="1">
    <citation type="submission" date="2014-01" db="EMBL/GenBank/DDBJ databases">
        <authorList>
            <person name="Aslett M."/>
        </authorList>
    </citation>
    <scope>NUCLEOTIDE SEQUENCE</scope>
</reference>
<sequence>MRSEQRVYFGQEIEALSRSDQLSGSSRLAPLRPYLNAQRLMRVGGRLRRTELPEGTQHPVSQKYSVAHWMTWERYLQLMHASSERVLADLRTEVLVISGRRCVRGILKNCLYCQRLTVKPVFPRMADLPLERIDFKHPAFSNVGIDFFGPLEVSAERSRVKHH</sequence>
<dbReference type="EMBL" id="HG807301">
    <property type="protein sequence ID" value="CDW60679.1"/>
    <property type="molecule type" value="Genomic_DNA"/>
</dbReference>
<proteinExistence type="predicted"/>
<name>A0A077ZLW2_TRITR</name>
<dbReference type="OrthoDB" id="5920710at2759"/>
<evidence type="ECO:0000313" key="1">
    <source>
        <dbReference type="EMBL" id="CDW60679.1"/>
    </source>
</evidence>
<keyword evidence="2" id="KW-1185">Reference proteome</keyword>
<evidence type="ECO:0000313" key="2">
    <source>
        <dbReference type="Proteomes" id="UP000030665"/>
    </source>
</evidence>
<dbReference type="PANTHER" id="PTHR47331:SF1">
    <property type="entry name" value="GAG-LIKE PROTEIN"/>
    <property type="match status" value="1"/>
</dbReference>
<organism evidence="1 2">
    <name type="scientific">Trichuris trichiura</name>
    <name type="common">Whipworm</name>
    <name type="synonym">Trichocephalus trichiurus</name>
    <dbReference type="NCBI Taxonomy" id="36087"/>
    <lineage>
        <taxon>Eukaryota</taxon>
        <taxon>Metazoa</taxon>
        <taxon>Ecdysozoa</taxon>
        <taxon>Nematoda</taxon>
        <taxon>Enoplea</taxon>
        <taxon>Dorylaimia</taxon>
        <taxon>Trichinellida</taxon>
        <taxon>Trichuridae</taxon>
        <taxon>Trichuris</taxon>
    </lineage>
</organism>
<accession>A0A077ZLW2</accession>
<dbReference type="STRING" id="36087.A0A077ZLW2"/>